<evidence type="ECO:0000259" key="2">
    <source>
        <dbReference type="SMART" id="SM00922"/>
    </source>
</evidence>
<dbReference type="Gene3D" id="3.30.390.10">
    <property type="entry name" value="Enolase-like, N-terminal domain"/>
    <property type="match status" value="1"/>
</dbReference>
<gene>
    <name evidence="3" type="ORF">SAMN04488563_2853</name>
</gene>
<dbReference type="GO" id="GO:0016853">
    <property type="term" value="F:isomerase activity"/>
    <property type="evidence" value="ECO:0007669"/>
    <property type="project" value="UniProtKB-KW"/>
</dbReference>
<dbReference type="InterPro" id="IPR034593">
    <property type="entry name" value="DgoD-like"/>
</dbReference>
<name>A0A1H2JN48_9ACTN</name>
<accession>A0A1H2JN48</accession>
<dbReference type="AlphaFoldDB" id="A0A1H2JN48"/>
<dbReference type="SFLD" id="SFLDG00179">
    <property type="entry name" value="mandelate_racemase"/>
    <property type="match status" value="1"/>
</dbReference>
<evidence type="ECO:0000256" key="1">
    <source>
        <dbReference type="ARBA" id="ARBA00023239"/>
    </source>
</evidence>
<keyword evidence="4" id="KW-1185">Reference proteome</keyword>
<evidence type="ECO:0000313" key="3">
    <source>
        <dbReference type="EMBL" id="SDU57485.1"/>
    </source>
</evidence>
<dbReference type="Gene3D" id="3.20.20.120">
    <property type="entry name" value="Enolase-like C-terminal domain"/>
    <property type="match status" value="1"/>
</dbReference>
<reference evidence="4" key="1">
    <citation type="submission" date="2016-10" db="EMBL/GenBank/DDBJ databases">
        <authorList>
            <person name="Varghese N."/>
            <person name="Submissions S."/>
        </authorList>
    </citation>
    <scope>NUCLEOTIDE SEQUENCE [LARGE SCALE GENOMIC DNA]</scope>
    <source>
        <strain evidence="4">DSM 45079</strain>
    </source>
</reference>
<dbReference type="Pfam" id="PF13378">
    <property type="entry name" value="MR_MLE_C"/>
    <property type="match status" value="1"/>
</dbReference>
<protein>
    <submittedName>
        <fullName evidence="3">D-galactarolactone cycloisomerase</fullName>
    </submittedName>
</protein>
<dbReference type="GO" id="GO:0016829">
    <property type="term" value="F:lyase activity"/>
    <property type="evidence" value="ECO:0007669"/>
    <property type="project" value="UniProtKB-KW"/>
</dbReference>
<proteinExistence type="predicted"/>
<dbReference type="SFLD" id="SFLDS00001">
    <property type="entry name" value="Enolase"/>
    <property type="match status" value="1"/>
</dbReference>
<keyword evidence="1" id="KW-0456">Lyase</keyword>
<dbReference type="InterPro" id="IPR036849">
    <property type="entry name" value="Enolase-like_C_sf"/>
</dbReference>
<dbReference type="PANTHER" id="PTHR48080">
    <property type="entry name" value="D-GALACTONATE DEHYDRATASE-RELATED"/>
    <property type="match status" value="1"/>
</dbReference>
<dbReference type="InterPro" id="IPR013342">
    <property type="entry name" value="Mandelate_racemase_C"/>
</dbReference>
<dbReference type="EMBL" id="LT629791">
    <property type="protein sequence ID" value="SDU57485.1"/>
    <property type="molecule type" value="Genomic_DNA"/>
</dbReference>
<dbReference type="SUPFAM" id="SSF51604">
    <property type="entry name" value="Enolase C-terminal domain-like"/>
    <property type="match status" value="1"/>
</dbReference>
<dbReference type="InterPro" id="IPR029065">
    <property type="entry name" value="Enolase_C-like"/>
</dbReference>
<dbReference type="Pfam" id="PF02746">
    <property type="entry name" value="MR_MLE_N"/>
    <property type="match status" value="1"/>
</dbReference>
<dbReference type="GO" id="GO:0009063">
    <property type="term" value="P:amino acid catabolic process"/>
    <property type="evidence" value="ECO:0007669"/>
    <property type="project" value="InterPro"/>
</dbReference>
<feature type="domain" description="Mandelate racemase/muconate lactonizing enzyme C-terminal" evidence="2">
    <location>
        <begin position="171"/>
        <end position="267"/>
    </location>
</feature>
<dbReference type="RefSeq" id="WP_052762234.1">
    <property type="nucleotide sequence ID" value="NZ_KQ061221.1"/>
</dbReference>
<sequence>MKVQTVETFVLRAAPEEVYWGARTWSADHGRPLVEYPPAARRRYVYSDTIDTVLVKITTSDGVTGWGEAKAPVGGRATAAIVDDLLAPLVLGSGLDELTATWERMYAGMRVRGHDSGFWLEALAGVDIALWDAWARTVGRPLWALLGGRFRETVPVYASGVPAGSADDAGQEVVRAEAQRLRDQGYGAVKVAIGVSPEDDIASVATVRSVFGPSAAVFADAAGQYELPQALRVGRALAELGAGFFEMPLPPEDVDGYARLAAALDVPLALDSLASRHRALAFLRSGGLHVLQPDVCRAGGVTETMRIAALADAFGAQATPHVSIGSPIHVAASVQCAAAMPNFAIMEYWIGSNPLAAVAADALTPAGSAIAVPAGPGLGITVDEDAVRRLAGAGR</sequence>
<dbReference type="InterPro" id="IPR018110">
    <property type="entry name" value="Mandel_Rmase/mucon_lact_enz_CS"/>
</dbReference>
<dbReference type="SMART" id="SM00922">
    <property type="entry name" value="MR_MLE"/>
    <property type="match status" value="1"/>
</dbReference>
<dbReference type="CDD" id="cd03316">
    <property type="entry name" value="MR_like"/>
    <property type="match status" value="1"/>
</dbReference>
<organism evidence="3 4">
    <name type="scientific">Jiangella alkaliphila</name>
    <dbReference type="NCBI Taxonomy" id="419479"/>
    <lineage>
        <taxon>Bacteria</taxon>
        <taxon>Bacillati</taxon>
        <taxon>Actinomycetota</taxon>
        <taxon>Actinomycetes</taxon>
        <taxon>Jiangellales</taxon>
        <taxon>Jiangellaceae</taxon>
        <taxon>Jiangella</taxon>
    </lineage>
</organism>
<dbReference type="STRING" id="419479.SAMN04488563_2853"/>
<dbReference type="PROSITE" id="PS00908">
    <property type="entry name" value="MR_MLE_1"/>
    <property type="match status" value="1"/>
</dbReference>
<keyword evidence="3" id="KW-0413">Isomerase</keyword>
<dbReference type="InterPro" id="IPR013341">
    <property type="entry name" value="Mandelate_racemase_N_dom"/>
</dbReference>
<dbReference type="InterPro" id="IPR029017">
    <property type="entry name" value="Enolase-like_N"/>
</dbReference>
<dbReference type="Proteomes" id="UP000182977">
    <property type="component" value="Chromosome I"/>
</dbReference>
<dbReference type="OrthoDB" id="9796450at2"/>
<dbReference type="PANTHER" id="PTHR48080:SF2">
    <property type="entry name" value="D-GALACTONATE DEHYDRATASE"/>
    <property type="match status" value="1"/>
</dbReference>
<evidence type="ECO:0000313" key="4">
    <source>
        <dbReference type="Proteomes" id="UP000182977"/>
    </source>
</evidence>
<dbReference type="SUPFAM" id="SSF54826">
    <property type="entry name" value="Enolase N-terminal domain-like"/>
    <property type="match status" value="1"/>
</dbReference>